<evidence type="ECO:0000313" key="2">
    <source>
        <dbReference type="EMBL" id="KAJ0392523.1"/>
    </source>
</evidence>
<comment type="caution">
    <text evidence="2">The sequence shown here is derived from an EMBL/GenBank/DDBJ whole genome shotgun (WGS) entry which is preliminary data.</text>
</comment>
<gene>
    <name evidence="2" type="ORF">P43SY_008430</name>
</gene>
<keyword evidence="3" id="KW-1185">Reference proteome</keyword>
<feature type="compositionally biased region" description="Basic residues" evidence="1">
    <location>
        <begin position="15"/>
        <end position="38"/>
    </location>
</feature>
<accession>A0AAD5L841</accession>
<evidence type="ECO:0000313" key="3">
    <source>
        <dbReference type="Proteomes" id="UP001209570"/>
    </source>
</evidence>
<dbReference type="EMBL" id="JAKCXM010000621">
    <property type="protein sequence ID" value="KAJ0392523.1"/>
    <property type="molecule type" value="Genomic_DNA"/>
</dbReference>
<sequence length="198" mass="22887">MEPNHEPQLVSVVTKKSKPSSKPRNKKCLQRRRSKPNKPKNSTIVADEGHERVPHRGTSAVGEIYVLRVGRVAMRELARAQKRDAETRELITNLLQTMTAQMTQHQVIMQHMQEGRATPTRATEPAHFDLRVDLRLLVYSGRINESYELYYAGCVQFFQANGFRDLMMRIQEMSEIDRIQSFTRGLMTETKKEVLFDA</sequence>
<dbReference type="Proteomes" id="UP001209570">
    <property type="component" value="Unassembled WGS sequence"/>
</dbReference>
<protein>
    <submittedName>
        <fullName evidence="2">Uncharacterized protein</fullName>
    </submittedName>
</protein>
<reference evidence="2" key="1">
    <citation type="submission" date="2021-12" db="EMBL/GenBank/DDBJ databases">
        <title>Prjna785345.</title>
        <authorList>
            <person name="Rujirawat T."/>
            <person name="Krajaejun T."/>
        </authorList>
    </citation>
    <scope>NUCLEOTIDE SEQUENCE</scope>
    <source>
        <strain evidence="2">Pi057C3</strain>
    </source>
</reference>
<evidence type="ECO:0000256" key="1">
    <source>
        <dbReference type="SAM" id="MobiDB-lite"/>
    </source>
</evidence>
<name>A0AAD5L841_PYTIN</name>
<proteinExistence type="predicted"/>
<dbReference type="AlphaFoldDB" id="A0AAD5L841"/>
<organism evidence="2 3">
    <name type="scientific">Pythium insidiosum</name>
    <name type="common">Pythiosis disease agent</name>
    <dbReference type="NCBI Taxonomy" id="114742"/>
    <lineage>
        <taxon>Eukaryota</taxon>
        <taxon>Sar</taxon>
        <taxon>Stramenopiles</taxon>
        <taxon>Oomycota</taxon>
        <taxon>Peronosporomycetes</taxon>
        <taxon>Pythiales</taxon>
        <taxon>Pythiaceae</taxon>
        <taxon>Pythium</taxon>
    </lineage>
</organism>
<feature type="region of interest" description="Disordered" evidence="1">
    <location>
        <begin position="1"/>
        <end position="46"/>
    </location>
</feature>